<dbReference type="PANTHER" id="PTHR46972:SF1">
    <property type="entry name" value="FAD DEPENDENT OXIDOREDUCTASE DOMAIN-CONTAINING PROTEIN"/>
    <property type="match status" value="1"/>
</dbReference>
<dbReference type="InterPro" id="IPR036188">
    <property type="entry name" value="FAD/NAD-bd_sf"/>
</dbReference>
<evidence type="ECO:0000313" key="7">
    <source>
        <dbReference type="Proteomes" id="UP000077266"/>
    </source>
</evidence>
<dbReference type="GO" id="GO:0071949">
    <property type="term" value="F:FAD binding"/>
    <property type="evidence" value="ECO:0007669"/>
    <property type="project" value="InterPro"/>
</dbReference>
<dbReference type="Gene3D" id="3.50.50.60">
    <property type="entry name" value="FAD/NAD(P)-binding domain"/>
    <property type="match status" value="1"/>
</dbReference>
<keyword evidence="2" id="KW-0274">FAD</keyword>
<dbReference type="Proteomes" id="UP000077266">
    <property type="component" value="Unassembled WGS sequence"/>
</dbReference>
<keyword evidence="1" id="KW-0285">Flavoprotein</keyword>
<sequence length="386" mass="40689">MSNTASPRIAIIGGGPGGLVLLNVLARRGIAATLYERDESPAARGQVGSCLDLHKGSGQDAIKGAGLYDEWLKASRAEGEERIVTDKTGVAIIHHRPAATGKPEIDRKILRQLLVDGAPTGSIKWGHTFVSAAPVGDAWEVSFADGSKVTADLVVGADGGRSRVRPLVSDAQIVHTGWTTVELAFDSRAQPDLAARLGSGTFFAIDEHKRIVAQFTGDARIHIGATFPAPESFVVPVDNAAAAKSLVLAQFEGWAPWLRDLIACAEDGTIHQRPLTILPVGHTWPHKKGVTLIGDAANLMSTFAAAGANIAMLAGLELGQALATASPGRWDEHVAQFEVKMCRIAGEAAAQSDKNMKEVLGDGGAQMFAARVKRNLLKLGIEPYVG</sequence>
<dbReference type="InterPro" id="IPR002938">
    <property type="entry name" value="FAD-bd"/>
</dbReference>
<evidence type="ECO:0000313" key="6">
    <source>
        <dbReference type="EMBL" id="KZV80165.1"/>
    </source>
</evidence>
<keyword evidence="7" id="KW-1185">Reference proteome</keyword>
<feature type="domain" description="FAD-binding" evidence="5">
    <location>
        <begin position="9"/>
        <end position="239"/>
    </location>
</feature>
<reference evidence="6 7" key="1">
    <citation type="journal article" date="2016" name="Mol. Biol. Evol.">
        <title>Comparative Genomics of Early-Diverging Mushroom-Forming Fungi Provides Insights into the Origins of Lignocellulose Decay Capabilities.</title>
        <authorList>
            <person name="Nagy L.G."/>
            <person name="Riley R."/>
            <person name="Tritt A."/>
            <person name="Adam C."/>
            <person name="Daum C."/>
            <person name="Floudas D."/>
            <person name="Sun H."/>
            <person name="Yadav J.S."/>
            <person name="Pangilinan J."/>
            <person name="Larsson K.H."/>
            <person name="Matsuura K."/>
            <person name="Barry K."/>
            <person name="Labutti K."/>
            <person name="Kuo R."/>
            <person name="Ohm R.A."/>
            <person name="Bhattacharya S.S."/>
            <person name="Shirouzu T."/>
            <person name="Yoshinaga Y."/>
            <person name="Martin F.M."/>
            <person name="Grigoriev I.V."/>
            <person name="Hibbett D.S."/>
        </authorList>
    </citation>
    <scope>NUCLEOTIDE SEQUENCE [LARGE SCALE GENOMIC DNA]</scope>
    <source>
        <strain evidence="6 7">HHB12029</strain>
    </source>
</reference>
<evidence type="ECO:0000256" key="1">
    <source>
        <dbReference type="ARBA" id="ARBA00022630"/>
    </source>
</evidence>
<protein>
    <submittedName>
        <fullName evidence="6">FAD-dependent oxidoreductase</fullName>
    </submittedName>
</protein>
<dbReference type="AlphaFoldDB" id="A0A165BA12"/>
<dbReference type="OrthoDB" id="655030at2759"/>
<dbReference type="PANTHER" id="PTHR46972">
    <property type="entry name" value="MONOOXYGENASE ASQM-RELATED"/>
    <property type="match status" value="1"/>
</dbReference>
<organism evidence="6 7">
    <name type="scientific">Exidia glandulosa HHB12029</name>
    <dbReference type="NCBI Taxonomy" id="1314781"/>
    <lineage>
        <taxon>Eukaryota</taxon>
        <taxon>Fungi</taxon>
        <taxon>Dikarya</taxon>
        <taxon>Basidiomycota</taxon>
        <taxon>Agaricomycotina</taxon>
        <taxon>Agaricomycetes</taxon>
        <taxon>Auriculariales</taxon>
        <taxon>Exidiaceae</taxon>
        <taxon>Exidia</taxon>
    </lineage>
</organism>
<dbReference type="EMBL" id="KV426515">
    <property type="protein sequence ID" value="KZV80165.1"/>
    <property type="molecule type" value="Genomic_DNA"/>
</dbReference>
<dbReference type="Pfam" id="PF01494">
    <property type="entry name" value="FAD_binding_3"/>
    <property type="match status" value="1"/>
</dbReference>
<proteinExistence type="predicted"/>
<evidence type="ECO:0000256" key="2">
    <source>
        <dbReference type="ARBA" id="ARBA00022827"/>
    </source>
</evidence>
<dbReference type="STRING" id="1314781.A0A165BA12"/>
<dbReference type="GO" id="GO:0004497">
    <property type="term" value="F:monooxygenase activity"/>
    <property type="evidence" value="ECO:0007669"/>
    <property type="project" value="UniProtKB-KW"/>
</dbReference>
<evidence type="ECO:0000256" key="4">
    <source>
        <dbReference type="ARBA" id="ARBA00023033"/>
    </source>
</evidence>
<dbReference type="PRINTS" id="PR00420">
    <property type="entry name" value="RNGMNOXGNASE"/>
</dbReference>
<gene>
    <name evidence="6" type="ORF">EXIGLDRAFT_733548</name>
</gene>
<keyword evidence="4" id="KW-0503">Monooxygenase</keyword>
<evidence type="ECO:0000259" key="5">
    <source>
        <dbReference type="Pfam" id="PF01494"/>
    </source>
</evidence>
<accession>A0A165BA12</accession>
<keyword evidence="3" id="KW-0560">Oxidoreductase</keyword>
<name>A0A165BA12_EXIGL</name>
<dbReference type="SUPFAM" id="SSF51905">
    <property type="entry name" value="FAD/NAD(P)-binding domain"/>
    <property type="match status" value="1"/>
</dbReference>
<dbReference type="InParanoid" id="A0A165BA12"/>
<evidence type="ECO:0000256" key="3">
    <source>
        <dbReference type="ARBA" id="ARBA00023002"/>
    </source>
</evidence>